<sequence length="542" mass="59670">MLGVLLFVHLQALVDLSLILKLPSLTNVHKLGQFEETLTLFDIVNSSLSLDNVEIIIDADFSIAKLLESSHIKIQSSTLDFGRDFTPFVADGGSVTLVDIVISGRAPIPELMDSSTQDTHLIMSKCVAQDVIVGLSPIFGPSSYSVEVSLSVFANIDHAVPLLYLPSLPALHTSSIPSLETYSTILASSTMVNVTDDIYGSITNAPIFGKSFLFRDVLSEEQTVKSDVLSTNAESLETIALKADTNLKVKNTKFINSRDLLNVGVVGLFITATRDVKVTISSCSFENLTSSRIAGLRVTNTNQNHITRLIMKKCEFFKCTATHVTSSTLGESSIKMDNVFWEECEGRDGIVFLTGRSAYTFSSSGGIELRSCGFHSCGSFSYTRSNLACLWISYAGPVLLHKQTTFKACSSSISNALISADLVFIRETRFVECRSTDGRAGGCTARGYQVTLENILMQSCQSMETPNSILVSLFYDRNLFKVLNRKEEQKYEMKKCFIEPSPDLANTFPDVAFAVPESTLVSQHRLYDNIRHRLLVVQRHIS</sequence>
<name>A0ABQ9WY13_9EUKA</name>
<gene>
    <name evidence="2" type="ORF">BLNAU_21467</name>
</gene>
<dbReference type="SUPFAM" id="SSF51126">
    <property type="entry name" value="Pectin lyase-like"/>
    <property type="match status" value="1"/>
</dbReference>
<dbReference type="Proteomes" id="UP001281761">
    <property type="component" value="Unassembled WGS sequence"/>
</dbReference>
<dbReference type="InterPro" id="IPR011050">
    <property type="entry name" value="Pectin_lyase_fold/virulence"/>
</dbReference>
<protein>
    <recommendedName>
        <fullName evidence="4">Right handed beta helix domain-containing protein</fullName>
    </recommendedName>
</protein>
<evidence type="ECO:0000313" key="2">
    <source>
        <dbReference type="EMBL" id="KAK2943587.1"/>
    </source>
</evidence>
<evidence type="ECO:0000256" key="1">
    <source>
        <dbReference type="SAM" id="SignalP"/>
    </source>
</evidence>
<keyword evidence="3" id="KW-1185">Reference proteome</keyword>
<dbReference type="EMBL" id="JARBJD010000337">
    <property type="protein sequence ID" value="KAK2943587.1"/>
    <property type="molecule type" value="Genomic_DNA"/>
</dbReference>
<proteinExistence type="predicted"/>
<accession>A0ABQ9WY13</accession>
<reference evidence="2 3" key="1">
    <citation type="journal article" date="2022" name="bioRxiv">
        <title>Genomics of Preaxostyla Flagellates Illuminates Evolutionary Transitions and the Path Towards Mitochondrial Loss.</title>
        <authorList>
            <person name="Novak L.V.F."/>
            <person name="Treitli S.C."/>
            <person name="Pyrih J."/>
            <person name="Halakuc P."/>
            <person name="Pipaliya S.V."/>
            <person name="Vacek V."/>
            <person name="Brzon O."/>
            <person name="Soukal P."/>
            <person name="Eme L."/>
            <person name="Dacks J.B."/>
            <person name="Karnkowska A."/>
            <person name="Elias M."/>
            <person name="Hampl V."/>
        </authorList>
    </citation>
    <scope>NUCLEOTIDE SEQUENCE [LARGE SCALE GENOMIC DNA]</scope>
    <source>
        <strain evidence="2">NAU3</strain>
        <tissue evidence="2">Gut</tissue>
    </source>
</reference>
<feature type="signal peptide" evidence="1">
    <location>
        <begin position="1"/>
        <end position="16"/>
    </location>
</feature>
<feature type="chain" id="PRO_5047363786" description="Right handed beta helix domain-containing protein" evidence="1">
    <location>
        <begin position="17"/>
        <end position="542"/>
    </location>
</feature>
<organism evidence="2 3">
    <name type="scientific">Blattamonas nauphoetae</name>
    <dbReference type="NCBI Taxonomy" id="2049346"/>
    <lineage>
        <taxon>Eukaryota</taxon>
        <taxon>Metamonada</taxon>
        <taxon>Preaxostyla</taxon>
        <taxon>Oxymonadida</taxon>
        <taxon>Blattamonas</taxon>
    </lineage>
</organism>
<keyword evidence="1" id="KW-0732">Signal</keyword>
<comment type="caution">
    <text evidence="2">The sequence shown here is derived from an EMBL/GenBank/DDBJ whole genome shotgun (WGS) entry which is preliminary data.</text>
</comment>
<evidence type="ECO:0008006" key="4">
    <source>
        <dbReference type="Google" id="ProtNLM"/>
    </source>
</evidence>
<evidence type="ECO:0000313" key="3">
    <source>
        <dbReference type="Proteomes" id="UP001281761"/>
    </source>
</evidence>